<dbReference type="Gene3D" id="3.60.130.10">
    <property type="entry name" value="Clavaminate synthase-like"/>
    <property type="match status" value="1"/>
</dbReference>
<reference evidence="8" key="1">
    <citation type="submission" date="2016-10" db="EMBL/GenBank/DDBJ databases">
        <authorList>
            <person name="Varghese N."/>
            <person name="Submissions S."/>
        </authorList>
    </citation>
    <scope>NUCLEOTIDE SEQUENCE [LARGE SCALE GENOMIC DNA]</scope>
    <source>
        <strain evidence="8">DSM 16858</strain>
    </source>
</reference>
<keyword evidence="2 5" id="KW-0479">Metal-binding</keyword>
<dbReference type="Proteomes" id="UP000199181">
    <property type="component" value="Unassembled WGS sequence"/>
</dbReference>
<keyword evidence="4 5" id="KW-0408">Iron</keyword>
<dbReference type="InterPro" id="IPR014503">
    <property type="entry name" value="Clavaminate_syn-like"/>
</dbReference>
<evidence type="ECO:0000256" key="1">
    <source>
        <dbReference type="ARBA" id="ARBA00008425"/>
    </source>
</evidence>
<name>A0A1I0GLT2_9BACT</name>
<keyword evidence="3" id="KW-0560">Oxidoreductase</keyword>
<dbReference type="SUPFAM" id="SSF51197">
    <property type="entry name" value="Clavaminate synthase-like"/>
    <property type="match status" value="1"/>
</dbReference>
<evidence type="ECO:0000259" key="6">
    <source>
        <dbReference type="Pfam" id="PF02668"/>
    </source>
</evidence>
<feature type="domain" description="TauD/TfdA-like" evidence="6">
    <location>
        <begin position="107"/>
        <end position="352"/>
    </location>
</feature>
<organism evidence="7 8">
    <name type="scientific">Stigmatella erecta</name>
    <dbReference type="NCBI Taxonomy" id="83460"/>
    <lineage>
        <taxon>Bacteria</taxon>
        <taxon>Pseudomonadati</taxon>
        <taxon>Myxococcota</taxon>
        <taxon>Myxococcia</taxon>
        <taxon>Myxococcales</taxon>
        <taxon>Cystobacterineae</taxon>
        <taxon>Archangiaceae</taxon>
        <taxon>Stigmatella</taxon>
    </lineage>
</organism>
<proteinExistence type="inferred from homology"/>
<protein>
    <submittedName>
        <fullName evidence="7">L-asparagine oxygenase</fullName>
    </submittedName>
</protein>
<feature type="binding site" evidence="5">
    <location>
        <position position="199"/>
    </location>
    <ligand>
        <name>Fe cation</name>
        <dbReference type="ChEBI" id="CHEBI:24875"/>
    </ligand>
</feature>
<evidence type="ECO:0000313" key="8">
    <source>
        <dbReference type="Proteomes" id="UP000199181"/>
    </source>
</evidence>
<dbReference type="InterPro" id="IPR042098">
    <property type="entry name" value="TauD-like_sf"/>
</dbReference>
<dbReference type="RefSeq" id="WP_218151725.1">
    <property type="nucleotide sequence ID" value="NZ_FOIJ01000004.1"/>
</dbReference>
<evidence type="ECO:0000256" key="4">
    <source>
        <dbReference type="ARBA" id="ARBA00023004"/>
    </source>
</evidence>
<comment type="similarity">
    <text evidence="1">Belongs to the clavaminate synthase family.</text>
</comment>
<feature type="binding site" evidence="5">
    <location>
        <position position="197"/>
    </location>
    <ligand>
        <name>Fe cation</name>
        <dbReference type="ChEBI" id="CHEBI:24875"/>
    </ligand>
</feature>
<gene>
    <name evidence="7" type="ORF">SAMN05443639_10419</name>
</gene>
<evidence type="ECO:0000256" key="2">
    <source>
        <dbReference type="ARBA" id="ARBA00022723"/>
    </source>
</evidence>
<dbReference type="AlphaFoldDB" id="A0A1I0GLT2"/>
<sequence length="385" mass="42943">MTMRETVQGKGERSSNPIFLLTGDKPEALDVKRSAQAAVNIKEAVQSTDTQSAEHIFVLTDAERDAVGELIASLPALNVRSVEDDLLTRVEMAGRQMPQRLAETLIRFRRQANRYGSLLIRNLPTDPVLPDTPRDGKPAPDKKTFFSEYSLLMTMVQLGEPISYSDEKDGVLIQNICPVAGHEAKQENTGSTYLEFHTEDGFHPYKPDYLGLVCLRSDHERLAETATASIRNVLHAIPSTAITLLRQPLFRLRLSTSFLHGSNSQEMYSAAMPVLTGNLLQPEMCVDYFLMEATTPEAKWALELLKAELLKVASGFVLLPGDMVLIDNRLAAHARTGFTPRYDGKDRWLQRCFTVEDFRRSAFSRSPGQHICSPLSIVFSMQDAG</sequence>
<evidence type="ECO:0000256" key="3">
    <source>
        <dbReference type="ARBA" id="ARBA00023002"/>
    </source>
</evidence>
<dbReference type="GO" id="GO:0005506">
    <property type="term" value="F:iron ion binding"/>
    <property type="evidence" value="ECO:0007669"/>
    <property type="project" value="InterPro"/>
</dbReference>
<keyword evidence="8" id="KW-1185">Reference proteome</keyword>
<dbReference type="PIRSF" id="PIRSF019543">
    <property type="entry name" value="Clavaminate_syn"/>
    <property type="match status" value="1"/>
</dbReference>
<dbReference type="GO" id="GO:0016706">
    <property type="term" value="F:2-oxoglutarate-dependent dioxygenase activity"/>
    <property type="evidence" value="ECO:0007669"/>
    <property type="project" value="UniProtKB-ARBA"/>
</dbReference>
<accession>A0A1I0GLT2</accession>
<dbReference type="Pfam" id="PF02668">
    <property type="entry name" value="TauD"/>
    <property type="match status" value="1"/>
</dbReference>
<dbReference type="EMBL" id="FOIJ01000004">
    <property type="protein sequence ID" value="SET71169.1"/>
    <property type="molecule type" value="Genomic_DNA"/>
</dbReference>
<dbReference type="InterPro" id="IPR003819">
    <property type="entry name" value="TauD/TfdA-like"/>
</dbReference>
<evidence type="ECO:0000313" key="7">
    <source>
        <dbReference type="EMBL" id="SET71169.1"/>
    </source>
</evidence>
<evidence type="ECO:0000256" key="5">
    <source>
        <dbReference type="PIRSR" id="PIRSR019543-2"/>
    </source>
</evidence>